<keyword evidence="2" id="KW-0813">Transport</keyword>
<dbReference type="InterPro" id="IPR036640">
    <property type="entry name" value="ABC1_TM_sf"/>
</dbReference>
<name>A0A556QGF3_9BACT</name>
<evidence type="ECO:0000313" key="11">
    <source>
        <dbReference type="EMBL" id="TSJ75720.1"/>
    </source>
</evidence>
<dbReference type="FunFam" id="3.40.50.300:FF:000287">
    <property type="entry name" value="Multidrug ABC transporter ATP-binding protein"/>
    <property type="match status" value="1"/>
</dbReference>
<dbReference type="PROSITE" id="PS50893">
    <property type="entry name" value="ABC_TRANSPORTER_2"/>
    <property type="match status" value="1"/>
</dbReference>
<dbReference type="InterPro" id="IPR003439">
    <property type="entry name" value="ABC_transporter-like_ATP-bd"/>
</dbReference>
<feature type="transmembrane region" description="Helical" evidence="8">
    <location>
        <begin position="128"/>
        <end position="152"/>
    </location>
</feature>
<evidence type="ECO:0000256" key="4">
    <source>
        <dbReference type="ARBA" id="ARBA00022741"/>
    </source>
</evidence>
<keyword evidence="3 8" id="KW-0812">Transmembrane</keyword>
<dbReference type="InterPro" id="IPR003593">
    <property type="entry name" value="AAA+_ATPase"/>
</dbReference>
<sequence>MNASPFRRFLALTIPQRGPIILGVLLILAATLLMLPAPWILKLIIDDALPGKNMELMVKLLAAFTGLFMLRAWLTLVRNRILQFAAMRLVCDIRIKLFAHLQSLSLRYFDTNQTGRTIGRITQDTNEVYALTNGFLITVIADSVTVVCVLGFLFWIEWHLALAVTAVLPLFVFNYLHHRKRMRQESRAHRDNWDKVMGFLNERVAAARVVKSFAKEQDEISSFAGGINADYFNFSRIVMRNTKLSVVADLLGSLGALVVLAYGGWMVMQGQMEVGTLVAFNAYITFIFPPIVRFVDLSAIFQRANTGLENIFTMLDTKPEVADAADAKALPALRGELEFRDVGFDYDLEMPGKGRPRTLSNVSFNIPAGKIVAIVGPSGSGKSTIINLIARFYDVASGAVLVDGHDIRTVTTDSLRKQIGIVLQESVLFSGTLEDNIKYGRPDATREQILDAANAANAHEFITKLPDGYATVVGERGSKLSGGQRQRIAIARAILKDPRILIFDEATSALDTQSERLIQQAMERLMQNRTSFIIAHRLSTIQNADIILVMDQGRLAEMGTHAELLTKDGLYSRLHALQFKDPA</sequence>
<dbReference type="OrthoDB" id="9761126at2"/>
<feature type="domain" description="ABC transporter" evidence="9">
    <location>
        <begin position="337"/>
        <end position="577"/>
    </location>
</feature>
<dbReference type="Pfam" id="PF00664">
    <property type="entry name" value="ABC_membrane"/>
    <property type="match status" value="1"/>
</dbReference>
<evidence type="ECO:0000256" key="8">
    <source>
        <dbReference type="SAM" id="Phobius"/>
    </source>
</evidence>
<feature type="domain" description="ABC transmembrane type-1" evidence="10">
    <location>
        <begin position="21"/>
        <end position="303"/>
    </location>
</feature>
<dbReference type="Pfam" id="PF00005">
    <property type="entry name" value="ABC_tran"/>
    <property type="match status" value="1"/>
</dbReference>
<keyword evidence="7 8" id="KW-0472">Membrane</keyword>
<keyword evidence="5 11" id="KW-0067">ATP-binding</keyword>
<dbReference type="GO" id="GO:0005886">
    <property type="term" value="C:plasma membrane"/>
    <property type="evidence" value="ECO:0007669"/>
    <property type="project" value="UniProtKB-SubCell"/>
</dbReference>
<evidence type="ECO:0000256" key="3">
    <source>
        <dbReference type="ARBA" id="ARBA00022692"/>
    </source>
</evidence>
<keyword evidence="4" id="KW-0547">Nucleotide-binding</keyword>
<dbReference type="SUPFAM" id="SSF52540">
    <property type="entry name" value="P-loop containing nucleoside triphosphate hydrolases"/>
    <property type="match status" value="1"/>
</dbReference>
<evidence type="ECO:0000256" key="1">
    <source>
        <dbReference type="ARBA" id="ARBA00004651"/>
    </source>
</evidence>
<feature type="transmembrane region" description="Helical" evidence="8">
    <location>
        <begin position="20"/>
        <end position="41"/>
    </location>
</feature>
<dbReference type="CDD" id="cd03251">
    <property type="entry name" value="ABCC_MsbA"/>
    <property type="match status" value="1"/>
</dbReference>
<dbReference type="PANTHER" id="PTHR43394:SF1">
    <property type="entry name" value="ATP-BINDING CASSETTE SUB-FAMILY B MEMBER 10, MITOCHONDRIAL"/>
    <property type="match status" value="1"/>
</dbReference>
<dbReference type="RefSeq" id="WP_144353993.1">
    <property type="nucleotide sequence ID" value="NZ_CBCRVV010000004.1"/>
</dbReference>
<dbReference type="GO" id="GO:0005524">
    <property type="term" value="F:ATP binding"/>
    <property type="evidence" value="ECO:0007669"/>
    <property type="project" value="UniProtKB-KW"/>
</dbReference>
<comment type="subcellular location">
    <subcellularLocation>
        <location evidence="1">Cell membrane</location>
        <topology evidence="1">Multi-pass membrane protein</topology>
    </subcellularLocation>
</comment>
<dbReference type="Gene3D" id="1.20.1560.10">
    <property type="entry name" value="ABC transporter type 1, transmembrane domain"/>
    <property type="match status" value="1"/>
</dbReference>
<dbReference type="PROSITE" id="PS00211">
    <property type="entry name" value="ABC_TRANSPORTER_1"/>
    <property type="match status" value="1"/>
</dbReference>
<feature type="transmembrane region" description="Helical" evidence="8">
    <location>
        <begin position="246"/>
        <end position="268"/>
    </location>
</feature>
<dbReference type="SUPFAM" id="SSF90123">
    <property type="entry name" value="ABC transporter transmembrane region"/>
    <property type="match status" value="1"/>
</dbReference>
<comment type="caution">
    <text evidence="11">The sequence shown here is derived from an EMBL/GenBank/DDBJ whole genome shotgun (WGS) entry which is preliminary data.</text>
</comment>
<dbReference type="GO" id="GO:0016887">
    <property type="term" value="F:ATP hydrolysis activity"/>
    <property type="evidence" value="ECO:0007669"/>
    <property type="project" value="InterPro"/>
</dbReference>
<dbReference type="PANTHER" id="PTHR43394">
    <property type="entry name" value="ATP-DEPENDENT PERMEASE MDL1, MITOCHONDRIAL"/>
    <property type="match status" value="1"/>
</dbReference>
<dbReference type="InterPro" id="IPR027417">
    <property type="entry name" value="P-loop_NTPase"/>
</dbReference>
<evidence type="ECO:0000259" key="10">
    <source>
        <dbReference type="PROSITE" id="PS50929"/>
    </source>
</evidence>
<dbReference type="Proteomes" id="UP000315648">
    <property type="component" value="Unassembled WGS sequence"/>
</dbReference>
<dbReference type="EMBL" id="VMBG01000003">
    <property type="protein sequence ID" value="TSJ75720.1"/>
    <property type="molecule type" value="Genomic_DNA"/>
</dbReference>
<keyword evidence="6 8" id="KW-1133">Transmembrane helix</keyword>
<dbReference type="Gene3D" id="3.40.50.300">
    <property type="entry name" value="P-loop containing nucleotide triphosphate hydrolases"/>
    <property type="match status" value="1"/>
</dbReference>
<accession>A0A556QGF3</accession>
<dbReference type="AlphaFoldDB" id="A0A556QGF3"/>
<dbReference type="GO" id="GO:0015421">
    <property type="term" value="F:ABC-type oligopeptide transporter activity"/>
    <property type="evidence" value="ECO:0007669"/>
    <property type="project" value="TreeGrafter"/>
</dbReference>
<dbReference type="InterPro" id="IPR039421">
    <property type="entry name" value="Type_1_exporter"/>
</dbReference>
<dbReference type="PROSITE" id="PS50929">
    <property type="entry name" value="ABC_TM1F"/>
    <property type="match status" value="1"/>
</dbReference>
<feature type="transmembrane region" description="Helical" evidence="8">
    <location>
        <begin position="274"/>
        <end position="295"/>
    </location>
</feature>
<gene>
    <name evidence="11" type="ORF">FPL22_15745</name>
</gene>
<evidence type="ECO:0000259" key="9">
    <source>
        <dbReference type="PROSITE" id="PS50893"/>
    </source>
</evidence>
<feature type="transmembrane region" description="Helical" evidence="8">
    <location>
        <begin position="56"/>
        <end position="74"/>
    </location>
</feature>
<dbReference type="CDD" id="cd07346">
    <property type="entry name" value="ABC_6TM_exporters"/>
    <property type="match status" value="1"/>
</dbReference>
<feature type="transmembrane region" description="Helical" evidence="8">
    <location>
        <begin position="158"/>
        <end position="177"/>
    </location>
</feature>
<dbReference type="SMART" id="SM00382">
    <property type="entry name" value="AAA"/>
    <property type="match status" value="1"/>
</dbReference>
<keyword evidence="12" id="KW-1185">Reference proteome</keyword>
<dbReference type="InterPro" id="IPR011527">
    <property type="entry name" value="ABC1_TM_dom"/>
</dbReference>
<reference evidence="11 12" key="1">
    <citation type="submission" date="2019-07" db="EMBL/GenBank/DDBJ databases">
        <title>Description of 53C-WASEF.</title>
        <authorList>
            <person name="Pitt A."/>
            <person name="Hahn M.W."/>
        </authorList>
    </citation>
    <scope>NUCLEOTIDE SEQUENCE [LARGE SCALE GENOMIC DNA]</scope>
    <source>
        <strain evidence="11 12">53C-WASEF</strain>
    </source>
</reference>
<evidence type="ECO:0000256" key="7">
    <source>
        <dbReference type="ARBA" id="ARBA00023136"/>
    </source>
</evidence>
<organism evidence="11 12">
    <name type="scientific">Rariglobus hedericola</name>
    <dbReference type="NCBI Taxonomy" id="2597822"/>
    <lineage>
        <taxon>Bacteria</taxon>
        <taxon>Pseudomonadati</taxon>
        <taxon>Verrucomicrobiota</taxon>
        <taxon>Opitutia</taxon>
        <taxon>Opitutales</taxon>
        <taxon>Opitutaceae</taxon>
        <taxon>Rariglobus</taxon>
    </lineage>
</organism>
<evidence type="ECO:0000256" key="2">
    <source>
        <dbReference type="ARBA" id="ARBA00022448"/>
    </source>
</evidence>
<protein>
    <submittedName>
        <fullName evidence="11">ABC transporter ATP-binding protein</fullName>
    </submittedName>
</protein>
<proteinExistence type="predicted"/>
<evidence type="ECO:0000256" key="6">
    <source>
        <dbReference type="ARBA" id="ARBA00022989"/>
    </source>
</evidence>
<dbReference type="InterPro" id="IPR017871">
    <property type="entry name" value="ABC_transporter-like_CS"/>
</dbReference>
<evidence type="ECO:0000313" key="12">
    <source>
        <dbReference type="Proteomes" id="UP000315648"/>
    </source>
</evidence>
<evidence type="ECO:0000256" key="5">
    <source>
        <dbReference type="ARBA" id="ARBA00022840"/>
    </source>
</evidence>